<dbReference type="Pfam" id="PF12840">
    <property type="entry name" value="HTH_20"/>
    <property type="match status" value="1"/>
</dbReference>
<feature type="domain" description="HTH arsR-type" evidence="4">
    <location>
        <begin position="1"/>
        <end position="95"/>
    </location>
</feature>
<dbReference type="PANTHER" id="PTHR43132:SF2">
    <property type="entry name" value="ARSENICAL RESISTANCE OPERON REPRESSOR ARSR-RELATED"/>
    <property type="match status" value="1"/>
</dbReference>
<dbReference type="AlphaFoldDB" id="A0A418XH60"/>
<dbReference type="Gene3D" id="1.10.10.10">
    <property type="entry name" value="Winged helix-like DNA-binding domain superfamily/Winged helix DNA-binding domain"/>
    <property type="match status" value="1"/>
</dbReference>
<sequence>MTTDQAIDALAALAQEMRLSVFRFLMTADPEGISASKIAEHLDVPPSTLSFHLKELAHAGLITPRPEGRFVMYAANFERMNELLGFLTENCCGGNPCITMSGIDCVRTPASA</sequence>
<dbReference type="InterPro" id="IPR011991">
    <property type="entry name" value="ArsR-like_HTH"/>
</dbReference>
<dbReference type="NCBIfam" id="NF033788">
    <property type="entry name" value="HTH_metalloreg"/>
    <property type="match status" value="1"/>
</dbReference>
<proteinExistence type="predicted"/>
<reference evidence="5 6" key="1">
    <citation type="submission" date="2018-09" db="EMBL/GenBank/DDBJ databases">
        <authorList>
            <person name="Zhu H."/>
        </authorList>
    </citation>
    <scope>NUCLEOTIDE SEQUENCE [LARGE SCALE GENOMIC DNA]</scope>
    <source>
        <strain evidence="5 6">K1S02-61</strain>
    </source>
</reference>
<gene>
    <name evidence="5" type="ORF">D3872_17995</name>
</gene>
<dbReference type="SUPFAM" id="SSF46785">
    <property type="entry name" value="Winged helix' DNA-binding domain"/>
    <property type="match status" value="1"/>
</dbReference>
<dbReference type="RefSeq" id="WP_119812099.1">
    <property type="nucleotide sequence ID" value="NZ_QYUP01000137.1"/>
</dbReference>
<keyword evidence="1" id="KW-0805">Transcription regulation</keyword>
<dbReference type="OrthoDB" id="5297460at2"/>
<keyword evidence="6" id="KW-1185">Reference proteome</keyword>
<evidence type="ECO:0000259" key="4">
    <source>
        <dbReference type="PROSITE" id="PS50987"/>
    </source>
</evidence>
<protein>
    <submittedName>
        <fullName evidence="5">ArsR family transcriptional regulator</fullName>
    </submittedName>
</protein>
<evidence type="ECO:0000256" key="3">
    <source>
        <dbReference type="ARBA" id="ARBA00023163"/>
    </source>
</evidence>
<evidence type="ECO:0000313" key="5">
    <source>
        <dbReference type="EMBL" id="RJG11765.1"/>
    </source>
</evidence>
<evidence type="ECO:0000313" key="6">
    <source>
        <dbReference type="Proteomes" id="UP000284006"/>
    </source>
</evidence>
<dbReference type="InterPro" id="IPR036390">
    <property type="entry name" value="WH_DNA-bd_sf"/>
</dbReference>
<organism evidence="5 6">
    <name type="scientific">Massilia cavernae</name>
    <dbReference type="NCBI Taxonomy" id="2320864"/>
    <lineage>
        <taxon>Bacteria</taxon>
        <taxon>Pseudomonadati</taxon>
        <taxon>Pseudomonadota</taxon>
        <taxon>Betaproteobacteria</taxon>
        <taxon>Burkholderiales</taxon>
        <taxon>Oxalobacteraceae</taxon>
        <taxon>Telluria group</taxon>
        <taxon>Massilia</taxon>
    </lineage>
</organism>
<dbReference type="InterPro" id="IPR001845">
    <property type="entry name" value="HTH_ArsR_DNA-bd_dom"/>
</dbReference>
<dbReference type="PROSITE" id="PS50987">
    <property type="entry name" value="HTH_ARSR_2"/>
    <property type="match status" value="1"/>
</dbReference>
<accession>A0A418XH60</accession>
<dbReference type="PANTHER" id="PTHR43132">
    <property type="entry name" value="ARSENICAL RESISTANCE OPERON REPRESSOR ARSR-RELATED"/>
    <property type="match status" value="1"/>
</dbReference>
<dbReference type="CDD" id="cd00090">
    <property type="entry name" value="HTH_ARSR"/>
    <property type="match status" value="1"/>
</dbReference>
<dbReference type="EMBL" id="QYUP01000137">
    <property type="protein sequence ID" value="RJG11765.1"/>
    <property type="molecule type" value="Genomic_DNA"/>
</dbReference>
<evidence type="ECO:0000256" key="2">
    <source>
        <dbReference type="ARBA" id="ARBA00023125"/>
    </source>
</evidence>
<dbReference type="InterPro" id="IPR036388">
    <property type="entry name" value="WH-like_DNA-bd_sf"/>
</dbReference>
<dbReference type="SMART" id="SM00418">
    <property type="entry name" value="HTH_ARSR"/>
    <property type="match status" value="1"/>
</dbReference>
<dbReference type="Proteomes" id="UP000284006">
    <property type="component" value="Unassembled WGS sequence"/>
</dbReference>
<evidence type="ECO:0000256" key="1">
    <source>
        <dbReference type="ARBA" id="ARBA00023015"/>
    </source>
</evidence>
<dbReference type="InterPro" id="IPR051011">
    <property type="entry name" value="Metal_resp_trans_reg"/>
</dbReference>
<dbReference type="GO" id="GO:0003700">
    <property type="term" value="F:DNA-binding transcription factor activity"/>
    <property type="evidence" value="ECO:0007669"/>
    <property type="project" value="InterPro"/>
</dbReference>
<dbReference type="GO" id="GO:0003677">
    <property type="term" value="F:DNA binding"/>
    <property type="evidence" value="ECO:0007669"/>
    <property type="project" value="UniProtKB-KW"/>
</dbReference>
<keyword evidence="2" id="KW-0238">DNA-binding</keyword>
<dbReference type="PRINTS" id="PR00778">
    <property type="entry name" value="HTHARSR"/>
</dbReference>
<comment type="caution">
    <text evidence="5">The sequence shown here is derived from an EMBL/GenBank/DDBJ whole genome shotgun (WGS) entry which is preliminary data.</text>
</comment>
<keyword evidence="3" id="KW-0804">Transcription</keyword>
<name>A0A418XH60_9BURK</name>